<protein>
    <submittedName>
        <fullName evidence="2">Uncharacterized protein</fullName>
    </submittedName>
</protein>
<keyword evidence="3" id="KW-1185">Reference proteome</keyword>
<evidence type="ECO:0000313" key="2">
    <source>
        <dbReference type="EMBL" id="CAH2094664.1"/>
    </source>
</evidence>
<dbReference type="EMBL" id="CAKOGL010000014">
    <property type="protein sequence ID" value="CAH2094664.1"/>
    <property type="molecule type" value="Genomic_DNA"/>
</dbReference>
<reference evidence="2" key="1">
    <citation type="submission" date="2022-03" db="EMBL/GenBank/DDBJ databases">
        <authorList>
            <person name="Tunstrom K."/>
        </authorList>
    </citation>
    <scope>NUCLEOTIDE SEQUENCE</scope>
</reference>
<name>A0AAU9U724_EUPED</name>
<accession>A0AAU9U724</accession>
<feature type="compositionally biased region" description="Basic and acidic residues" evidence="1">
    <location>
        <begin position="27"/>
        <end position="38"/>
    </location>
</feature>
<sequence length="67" mass="8040">MVDTKTAEGDQDRARWARTRGKGWTRKTKEEGEDENRRRGWRTKTEEEDIWMKTEIEGGEEDRNLNI</sequence>
<evidence type="ECO:0000256" key="1">
    <source>
        <dbReference type="SAM" id="MobiDB-lite"/>
    </source>
</evidence>
<proteinExistence type="predicted"/>
<feature type="compositionally biased region" description="Basic residues" evidence="1">
    <location>
        <begin position="16"/>
        <end position="26"/>
    </location>
</feature>
<organism evidence="2 3">
    <name type="scientific">Euphydryas editha</name>
    <name type="common">Edith's checkerspot</name>
    <dbReference type="NCBI Taxonomy" id="104508"/>
    <lineage>
        <taxon>Eukaryota</taxon>
        <taxon>Metazoa</taxon>
        <taxon>Ecdysozoa</taxon>
        <taxon>Arthropoda</taxon>
        <taxon>Hexapoda</taxon>
        <taxon>Insecta</taxon>
        <taxon>Pterygota</taxon>
        <taxon>Neoptera</taxon>
        <taxon>Endopterygota</taxon>
        <taxon>Lepidoptera</taxon>
        <taxon>Glossata</taxon>
        <taxon>Ditrysia</taxon>
        <taxon>Papilionoidea</taxon>
        <taxon>Nymphalidae</taxon>
        <taxon>Nymphalinae</taxon>
        <taxon>Euphydryas</taxon>
    </lineage>
</organism>
<dbReference type="Proteomes" id="UP001153954">
    <property type="component" value="Unassembled WGS sequence"/>
</dbReference>
<evidence type="ECO:0000313" key="3">
    <source>
        <dbReference type="Proteomes" id="UP001153954"/>
    </source>
</evidence>
<feature type="region of interest" description="Disordered" evidence="1">
    <location>
        <begin position="1"/>
        <end position="44"/>
    </location>
</feature>
<comment type="caution">
    <text evidence="2">The sequence shown here is derived from an EMBL/GenBank/DDBJ whole genome shotgun (WGS) entry which is preliminary data.</text>
</comment>
<dbReference type="AlphaFoldDB" id="A0AAU9U724"/>
<gene>
    <name evidence="2" type="ORF">EEDITHA_LOCUS10209</name>
</gene>
<feature type="compositionally biased region" description="Basic and acidic residues" evidence="1">
    <location>
        <begin position="1"/>
        <end position="15"/>
    </location>
</feature>